<name>A0ABU6YUQ1_9FABA</name>
<comment type="caution">
    <text evidence="12">The sequence shown here is derived from an EMBL/GenBank/DDBJ whole genome shotgun (WGS) entry which is preliminary data.</text>
</comment>
<feature type="coiled-coil region" evidence="10">
    <location>
        <begin position="237"/>
        <end position="264"/>
    </location>
</feature>
<dbReference type="Pfam" id="PF00067">
    <property type="entry name" value="p450"/>
    <property type="match status" value="1"/>
</dbReference>
<evidence type="ECO:0000256" key="11">
    <source>
        <dbReference type="SAM" id="SignalP"/>
    </source>
</evidence>
<keyword evidence="11" id="KW-0732">Signal</keyword>
<keyword evidence="7" id="KW-0408">Iron</keyword>
<organism evidence="12 13">
    <name type="scientific">Stylosanthes scabra</name>
    <dbReference type="NCBI Taxonomy" id="79078"/>
    <lineage>
        <taxon>Eukaryota</taxon>
        <taxon>Viridiplantae</taxon>
        <taxon>Streptophyta</taxon>
        <taxon>Embryophyta</taxon>
        <taxon>Tracheophyta</taxon>
        <taxon>Spermatophyta</taxon>
        <taxon>Magnoliopsida</taxon>
        <taxon>eudicotyledons</taxon>
        <taxon>Gunneridae</taxon>
        <taxon>Pentapetalae</taxon>
        <taxon>rosids</taxon>
        <taxon>fabids</taxon>
        <taxon>Fabales</taxon>
        <taxon>Fabaceae</taxon>
        <taxon>Papilionoideae</taxon>
        <taxon>50 kb inversion clade</taxon>
        <taxon>dalbergioids sensu lato</taxon>
        <taxon>Dalbergieae</taxon>
        <taxon>Pterocarpus clade</taxon>
        <taxon>Stylosanthes</taxon>
    </lineage>
</organism>
<dbReference type="PRINTS" id="PR00463">
    <property type="entry name" value="EP450I"/>
</dbReference>
<dbReference type="EMBL" id="JASCZI010243835">
    <property type="protein sequence ID" value="MED6213660.1"/>
    <property type="molecule type" value="Genomic_DNA"/>
</dbReference>
<evidence type="ECO:0000256" key="9">
    <source>
        <dbReference type="ARBA" id="ARBA00023136"/>
    </source>
</evidence>
<proteinExistence type="inferred from homology"/>
<keyword evidence="5" id="KW-0479">Metal-binding</keyword>
<protein>
    <recommendedName>
        <fullName evidence="14">Flavone synthase II</fullName>
    </recommendedName>
</protein>
<feature type="chain" id="PRO_5046080408" description="Flavone synthase II" evidence="11">
    <location>
        <begin position="16"/>
        <end position="339"/>
    </location>
</feature>
<keyword evidence="8" id="KW-0503">Monooxygenase</keyword>
<dbReference type="PANTHER" id="PTHR47943">
    <property type="entry name" value="CYTOCHROME P450 93A3-LIKE"/>
    <property type="match status" value="1"/>
</dbReference>
<feature type="signal peptide" evidence="11">
    <location>
        <begin position="1"/>
        <end position="15"/>
    </location>
</feature>
<evidence type="ECO:0000256" key="10">
    <source>
        <dbReference type="SAM" id="Coils"/>
    </source>
</evidence>
<comment type="similarity">
    <text evidence="3">Belongs to the cytochrome P450 family.</text>
</comment>
<dbReference type="PANTHER" id="PTHR47943:SF8">
    <property type="entry name" value="CYTOCHROME P450"/>
    <property type="match status" value="1"/>
</dbReference>
<dbReference type="InterPro" id="IPR001128">
    <property type="entry name" value="Cyt_P450"/>
</dbReference>
<dbReference type="Proteomes" id="UP001341840">
    <property type="component" value="Unassembled WGS sequence"/>
</dbReference>
<evidence type="ECO:0000256" key="1">
    <source>
        <dbReference type="ARBA" id="ARBA00001971"/>
    </source>
</evidence>
<accession>A0ABU6YUQ1</accession>
<keyword evidence="6" id="KW-0560">Oxidoreductase</keyword>
<evidence type="ECO:0000256" key="3">
    <source>
        <dbReference type="ARBA" id="ARBA00010617"/>
    </source>
</evidence>
<keyword evidence="13" id="KW-1185">Reference proteome</keyword>
<sequence length="339" mass="38729">MAFLFSLLFFQILSSKRNKSPSSSTLSYPPSPPSLPIIGHLHLLKPLIHQAFKDLSQKYGPLIFLRIGSARFVVANTPSLAQEFLKVNELTYSSRKMNMASNIVTYHDATFAFAPYGTYWKFIKKLSTTELLGNRMLSQFLPIRTRELHEFIQSLAKKSIANETVNLTESLMKLSNNIISQMMLGIKSSGTQSQAEEARVLVRDVTKIIGGFNISDFLGFLKVLDLQGFKKRAMKIHERYDALLERIISDRENLRRKMKIVMNKQDYDEGEDDKVKDFLDILLDVSEDKDCEVQLTRNNIKSLILDYFTAATDTTAISVEWAIAELFNNPRVLKKAREE</sequence>
<gene>
    <name evidence="12" type="ORF">PIB30_095416</name>
</gene>
<dbReference type="InterPro" id="IPR002401">
    <property type="entry name" value="Cyt_P450_E_grp-I"/>
</dbReference>
<evidence type="ECO:0000256" key="5">
    <source>
        <dbReference type="ARBA" id="ARBA00022723"/>
    </source>
</evidence>
<dbReference type="Gene3D" id="1.10.630.10">
    <property type="entry name" value="Cytochrome P450"/>
    <property type="match status" value="1"/>
</dbReference>
<comment type="subcellular location">
    <subcellularLocation>
        <location evidence="2">Membrane</location>
    </subcellularLocation>
</comment>
<dbReference type="InterPro" id="IPR036396">
    <property type="entry name" value="Cyt_P450_sf"/>
</dbReference>
<keyword evidence="10" id="KW-0175">Coiled coil</keyword>
<reference evidence="12 13" key="1">
    <citation type="journal article" date="2023" name="Plants (Basel)">
        <title>Bridging the Gap: Combining Genomics and Transcriptomics Approaches to Understand Stylosanthes scabra, an Orphan Legume from the Brazilian Caatinga.</title>
        <authorList>
            <person name="Ferreira-Neto J.R.C."/>
            <person name="da Silva M.D."/>
            <person name="Binneck E."/>
            <person name="de Melo N.F."/>
            <person name="da Silva R.H."/>
            <person name="de Melo A.L.T.M."/>
            <person name="Pandolfi V."/>
            <person name="Bustamante F.O."/>
            <person name="Brasileiro-Vidal A.C."/>
            <person name="Benko-Iseppon A.M."/>
        </authorList>
    </citation>
    <scope>NUCLEOTIDE SEQUENCE [LARGE SCALE GENOMIC DNA]</scope>
    <source>
        <tissue evidence="12">Leaves</tissue>
    </source>
</reference>
<keyword evidence="9" id="KW-0472">Membrane</keyword>
<dbReference type="SUPFAM" id="SSF48264">
    <property type="entry name" value="Cytochrome P450"/>
    <property type="match status" value="1"/>
</dbReference>
<evidence type="ECO:0000256" key="4">
    <source>
        <dbReference type="ARBA" id="ARBA00022617"/>
    </source>
</evidence>
<evidence type="ECO:0000256" key="2">
    <source>
        <dbReference type="ARBA" id="ARBA00004370"/>
    </source>
</evidence>
<evidence type="ECO:0008006" key="14">
    <source>
        <dbReference type="Google" id="ProtNLM"/>
    </source>
</evidence>
<evidence type="ECO:0000256" key="8">
    <source>
        <dbReference type="ARBA" id="ARBA00023033"/>
    </source>
</evidence>
<feature type="non-terminal residue" evidence="12">
    <location>
        <position position="339"/>
    </location>
</feature>
<evidence type="ECO:0000256" key="7">
    <source>
        <dbReference type="ARBA" id="ARBA00023004"/>
    </source>
</evidence>
<evidence type="ECO:0000313" key="12">
    <source>
        <dbReference type="EMBL" id="MED6213660.1"/>
    </source>
</evidence>
<evidence type="ECO:0000256" key="6">
    <source>
        <dbReference type="ARBA" id="ARBA00023002"/>
    </source>
</evidence>
<comment type="cofactor">
    <cofactor evidence="1">
        <name>heme</name>
        <dbReference type="ChEBI" id="CHEBI:30413"/>
    </cofactor>
</comment>
<keyword evidence="4" id="KW-0349">Heme</keyword>
<evidence type="ECO:0000313" key="13">
    <source>
        <dbReference type="Proteomes" id="UP001341840"/>
    </source>
</evidence>